<dbReference type="Gramene" id="rna39087">
    <property type="protein sequence ID" value="RHN44910.1"/>
    <property type="gene ID" value="gene39087"/>
</dbReference>
<sequence length="150" mass="16841">MLRQVQTFSFRVVVRIGNENIKGNEGDLLVKKVSSACSKKKVSSDRLCVGDEQFNFDEGFDANSNQARIAWFCCCNGVLLCLQILKGVGSGSGQSGDRCRFDIDEDETKIKMKVKSDSDSKNTCVFLFCFRFDKNIERTKSSSEIKTTYT</sequence>
<dbReference type="EMBL" id="PSQE01000007">
    <property type="protein sequence ID" value="RHN44910.1"/>
    <property type="molecule type" value="Genomic_DNA"/>
</dbReference>
<protein>
    <submittedName>
        <fullName evidence="1">Uncharacterized protein</fullName>
    </submittedName>
</protein>
<dbReference type="AlphaFoldDB" id="A0A396GV51"/>
<gene>
    <name evidence="1" type="ORF">MtrunA17_Chr7g0224501</name>
</gene>
<name>A0A396GV51_MEDTR</name>
<reference evidence="1" key="1">
    <citation type="journal article" date="2018" name="Nat. Plants">
        <title>Whole-genome landscape of Medicago truncatula symbiotic genes.</title>
        <authorList>
            <person name="Pecrix Y."/>
            <person name="Gamas P."/>
            <person name="Carrere S."/>
        </authorList>
    </citation>
    <scope>NUCLEOTIDE SEQUENCE</scope>
    <source>
        <tissue evidence="1">Leaves</tissue>
    </source>
</reference>
<evidence type="ECO:0000313" key="1">
    <source>
        <dbReference type="EMBL" id="RHN44910.1"/>
    </source>
</evidence>
<accession>A0A396GV51</accession>
<dbReference type="Proteomes" id="UP000265566">
    <property type="component" value="Chromosome 7"/>
</dbReference>
<organism evidence="1">
    <name type="scientific">Medicago truncatula</name>
    <name type="common">Barrel medic</name>
    <name type="synonym">Medicago tribuloides</name>
    <dbReference type="NCBI Taxonomy" id="3880"/>
    <lineage>
        <taxon>Eukaryota</taxon>
        <taxon>Viridiplantae</taxon>
        <taxon>Streptophyta</taxon>
        <taxon>Embryophyta</taxon>
        <taxon>Tracheophyta</taxon>
        <taxon>Spermatophyta</taxon>
        <taxon>Magnoliopsida</taxon>
        <taxon>eudicotyledons</taxon>
        <taxon>Gunneridae</taxon>
        <taxon>Pentapetalae</taxon>
        <taxon>rosids</taxon>
        <taxon>fabids</taxon>
        <taxon>Fabales</taxon>
        <taxon>Fabaceae</taxon>
        <taxon>Papilionoideae</taxon>
        <taxon>50 kb inversion clade</taxon>
        <taxon>NPAAA clade</taxon>
        <taxon>Hologalegina</taxon>
        <taxon>IRL clade</taxon>
        <taxon>Trifolieae</taxon>
        <taxon>Medicago</taxon>
    </lineage>
</organism>
<comment type="caution">
    <text evidence="1">The sequence shown here is derived from an EMBL/GenBank/DDBJ whole genome shotgun (WGS) entry which is preliminary data.</text>
</comment>
<proteinExistence type="predicted"/>